<dbReference type="CDD" id="cd05233">
    <property type="entry name" value="SDR_c"/>
    <property type="match status" value="1"/>
</dbReference>
<keyword evidence="3" id="KW-0560">Oxidoreductase</keyword>
<dbReference type="STRING" id="703135.A0A2A9NQ77"/>
<keyword evidence="2" id="KW-0521">NADP</keyword>
<dbReference type="GO" id="GO:0016020">
    <property type="term" value="C:membrane"/>
    <property type="evidence" value="ECO:0007669"/>
    <property type="project" value="TreeGrafter"/>
</dbReference>
<dbReference type="PANTHER" id="PTHR44196:SF1">
    <property type="entry name" value="DEHYDROGENASE_REDUCTASE SDR FAMILY MEMBER 7B"/>
    <property type="match status" value="1"/>
</dbReference>
<evidence type="ECO:0008006" key="8">
    <source>
        <dbReference type="Google" id="ProtNLM"/>
    </source>
</evidence>
<accession>A0A2A9NQ77</accession>
<evidence type="ECO:0000256" key="3">
    <source>
        <dbReference type="ARBA" id="ARBA00023002"/>
    </source>
</evidence>
<feature type="transmembrane region" description="Helical" evidence="5">
    <location>
        <begin position="17"/>
        <end position="43"/>
    </location>
</feature>
<keyword evidence="5" id="KW-1133">Transmembrane helix</keyword>
<keyword evidence="5" id="KW-0472">Membrane</keyword>
<keyword evidence="5" id="KW-0812">Transmembrane</keyword>
<dbReference type="OrthoDB" id="7289984at2759"/>
<protein>
    <recommendedName>
        <fullName evidence="8">NAD(P)-binding protein</fullName>
    </recommendedName>
</protein>
<dbReference type="Gene3D" id="3.40.50.720">
    <property type="entry name" value="NAD(P)-binding Rossmann-like Domain"/>
    <property type="match status" value="1"/>
</dbReference>
<dbReference type="SUPFAM" id="SSF51735">
    <property type="entry name" value="NAD(P)-binding Rossmann-fold domains"/>
    <property type="match status" value="1"/>
</dbReference>
<organism evidence="6 7">
    <name type="scientific">Amanita thiersii Skay4041</name>
    <dbReference type="NCBI Taxonomy" id="703135"/>
    <lineage>
        <taxon>Eukaryota</taxon>
        <taxon>Fungi</taxon>
        <taxon>Dikarya</taxon>
        <taxon>Basidiomycota</taxon>
        <taxon>Agaricomycotina</taxon>
        <taxon>Agaricomycetes</taxon>
        <taxon>Agaricomycetidae</taxon>
        <taxon>Agaricales</taxon>
        <taxon>Pluteineae</taxon>
        <taxon>Amanitaceae</taxon>
        <taxon>Amanita</taxon>
    </lineage>
</organism>
<evidence type="ECO:0000256" key="2">
    <source>
        <dbReference type="ARBA" id="ARBA00022857"/>
    </source>
</evidence>
<dbReference type="Pfam" id="PF00106">
    <property type="entry name" value="adh_short"/>
    <property type="match status" value="1"/>
</dbReference>
<dbReference type="InterPro" id="IPR020904">
    <property type="entry name" value="Sc_DH/Rdtase_CS"/>
</dbReference>
<evidence type="ECO:0000256" key="5">
    <source>
        <dbReference type="SAM" id="Phobius"/>
    </source>
</evidence>
<evidence type="ECO:0000256" key="4">
    <source>
        <dbReference type="ARBA" id="ARBA00037096"/>
    </source>
</evidence>
<dbReference type="GO" id="GO:0016491">
    <property type="term" value="F:oxidoreductase activity"/>
    <property type="evidence" value="ECO:0007669"/>
    <property type="project" value="UniProtKB-KW"/>
</dbReference>
<dbReference type="PROSITE" id="PS00061">
    <property type="entry name" value="ADH_SHORT"/>
    <property type="match status" value="1"/>
</dbReference>
<name>A0A2A9NQ77_9AGAR</name>
<reference evidence="6 7" key="1">
    <citation type="submission" date="2014-02" db="EMBL/GenBank/DDBJ databases">
        <title>Transposable element dynamics among asymbiotic and ectomycorrhizal Amanita fungi.</title>
        <authorList>
            <consortium name="DOE Joint Genome Institute"/>
            <person name="Hess J."/>
            <person name="Skrede I."/>
            <person name="Wolfe B."/>
            <person name="LaButti K."/>
            <person name="Ohm R.A."/>
            <person name="Grigoriev I.V."/>
            <person name="Pringle A."/>
        </authorList>
    </citation>
    <scope>NUCLEOTIDE SEQUENCE [LARGE SCALE GENOMIC DNA]</scope>
    <source>
        <strain evidence="6 7">SKay4041</strain>
    </source>
</reference>
<comment type="similarity">
    <text evidence="1">Belongs to the short-chain dehydrogenases/reductases (SDR) family.</text>
</comment>
<dbReference type="AlphaFoldDB" id="A0A2A9NQ77"/>
<evidence type="ECO:0000313" key="6">
    <source>
        <dbReference type="EMBL" id="PFH49842.1"/>
    </source>
</evidence>
<gene>
    <name evidence="6" type="ORF">AMATHDRAFT_86179</name>
</gene>
<comment type="function">
    <text evidence="4">Putative oxidoreductase.</text>
</comment>
<proteinExistence type="inferred from homology"/>
<sequence>MSLLRQIPPTSYTLQNILISMSTIVLSVSSLMFTTVIVLPLSIARVLIPRRIKANALSSRCDTNTRNQRKVVLIIGASRGIGYGVVREYAVETGTTIIAVSKTMENLKGMATELGPTNARLILKNLDISGSPGEIAQTVKQLDEECGPITHLYAISGISNHLDDKRPWNLDVSVEMISVNVTGIVTVVLATFDRMKARKFGTICIVGSAAGLFNPANMITYASTKAFINTFASSLRILALEHNVEVITVTPGFIDTRMTSRMRGQGSTVPAFEFASAQEMARQMKKGVEGGGTGVIGWPTRQAIMMYALRGLNPICEDLGRLVSYVARVAGNKTT</sequence>
<dbReference type="InterPro" id="IPR002347">
    <property type="entry name" value="SDR_fam"/>
</dbReference>
<evidence type="ECO:0000256" key="1">
    <source>
        <dbReference type="ARBA" id="ARBA00006484"/>
    </source>
</evidence>
<dbReference type="PRINTS" id="PR00081">
    <property type="entry name" value="GDHRDH"/>
</dbReference>
<evidence type="ECO:0000313" key="7">
    <source>
        <dbReference type="Proteomes" id="UP000242287"/>
    </source>
</evidence>
<keyword evidence="7" id="KW-1185">Reference proteome</keyword>
<dbReference type="PANTHER" id="PTHR44196">
    <property type="entry name" value="DEHYDROGENASE/REDUCTASE SDR FAMILY MEMBER 7B"/>
    <property type="match status" value="1"/>
</dbReference>
<dbReference type="InterPro" id="IPR036291">
    <property type="entry name" value="NAD(P)-bd_dom_sf"/>
</dbReference>
<dbReference type="EMBL" id="KZ302018">
    <property type="protein sequence ID" value="PFH49842.1"/>
    <property type="molecule type" value="Genomic_DNA"/>
</dbReference>
<dbReference type="Proteomes" id="UP000242287">
    <property type="component" value="Unassembled WGS sequence"/>
</dbReference>